<dbReference type="OrthoDB" id="10267031at2759"/>
<dbReference type="InterPro" id="IPR040750">
    <property type="entry name" value="eIF3m_C_helix"/>
</dbReference>
<comment type="similarity">
    <text evidence="1">Belongs to the CSN7/EIF3M family. CSN7 subfamily.</text>
</comment>
<dbReference type="PANTHER" id="PTHR15350:SF2">
    <property type="entry name" value="EUKARYOTIC TRANSLATION INITIATION FACTOR 3 SUBUNIT M"/>
    <property type="match status" value="1"/>
</dbReference>
<dbReference type="PANTHER" id="PTHR15350">
    <property type="entry name" value="COP9 SIGNALOSOME COMPLEX SUBUNIT 7/DENDRITIC CELL PROTEIN GA17"/>
    <property type="match status" value="1"/>
</dbReference>
<evidence type="ECO:0000259" key="2">
    <source>
        <dbReference type="PROSITE" id="PS50250"/>
    </source>
</evidence>
<comment type="caution">
    <text evidence="3">The sequence shown here is derived from an EMBL/GenBank/DDBJ whole genome shotgun (WGS) entry which is preliminary data.</text>
</comment>
<dbReference type="SMART" id="SM00088">
    <property type="entry name" value="PINT"/>
    <property type="match status" value="1"/>
</dbReference>
<keyword evidence="3" id="KW-0396">Initiation factor</keyword>
<accession>A0A5B7FVL8</accession>
<dbReference type="EMBL" id="VSRR010008970">
    <property type="protein sequence ID" value="MPC49586.1"/>
    <property type="molecule type" value="Genomic_DNA"/>
</dbReference>
<dbReference type="AlphaFoldDB" id="A0A5B7FVL8"/>
<dbReference type="GO" id="GO:0003743">
    <property type="term" value="F:translation initiation factor activity"/>
    <property type="evidence" value="ECO:0007669"/>
    <property type="project" value="UniProtKB-KW"/>
</dbReference>
<name>A0A5B7FVL8_PORTR</name>
<dbReference type="Pfam" id="PF01399">
    <property type="entry name" value="PCI"/>
    <property type="match status" value="1"/>
</dbReference>
<feature type="domain" description="PCI" evidence="2">
    <location>
        <begin position="152"/>
        <end position="316"/>
    </location>
</feature>
<keyword evidence="4" id="KW-1185">Reference proteome</keyword>
<reference evidence="3 4" key="1">
    <citation type="submission" date="2019-05" db="EMBL/GenBank/DDBJ databases">
        <title>Another draft genome of Portunus trituberculatus and its Hox gene families provides insights of decapod evolution.</title>
        <authorList>
            <person name="Jeong J.-H."/>
            <person name="Song I."/>
            <person name="Kim S."/>
            <person name="Choi T."/>
            <person name="Kim D."/>
            <person name="Ryu S."/>
            <person name="Kim W."/>
        </authorList>
    </citation>
    <scope>NUCLEOTIDE SEQUENCE [LARGE SCALE GENOMIC DNA]</scope>
    <source>
        <tissue evidence="3">Muscle</tissue>
    </source>
</reference>
<proteinExistence type="inferred from homology"/>
<dbReference type="PROSITE" id="PS50250">
    <property type="entry name" value="PCI"/>
    <property type="match status" value="1"/>
</dbReference>
<dbReference type="InterPro" id="IPR045237">
    <property type="entry name" value="COPS7/eIF3m"/>
</dbReference>
<dbReference type="GO" id="GO:0002183">
    <property type="term" value="P:cytoplasmic translational initiation"/>
    <property type="evidence" value="ECO:0007669"/>
    <property type="project" value="TreeGrafter"/>
</dbReference>
<evidence type="ECO:0000313" key="3">
    <source>
        <dbReference type="EMBL" id="MPC49586.1"/>
    </source>
</evidence>
<evidence type="ECO:0000313" key="4">
    <source>
        <dbReference type="Proteomes" id="UP000324222"/>
    </source>
</evidence>
<evidence type="ECO:0000256" key="1">
    <source>
        <dbReference type="ARBA" id="ARBA00008482"/>
    </source>
</evidence>
<dbReference type="Proteomes" id="UP000324222">
    <property type="component" value="Unassembled WGS sequence"/>
</dbReference>
<dbReference type="InterPro" id="IPR000717">
    <property type="entry name" value="PCI_dom"/>
</dbReference>
<dbReference type="Pfam" id="PF18005">
    <property type="entry name" value="eIF3m_C_helix"/>
    <property type="match status" value="1"/>
</dbReference>
<protein>
    <submittedName>
        <fullName evidence="3">Eukaryotic translation initiation factor 3 subunit M</fullName>
    </submittedName>
</protein>
<gene>
    <name evidence="3" type="ORF">E2C01_043393</name>
</gene>
<organism evidence="3 4">
    <name type="scientific">Portunus trituberculatus</name>
    <name type="common">Swimming crab</name>
    <name type="synonym">Neptunus trituberculatus</name>
    <dbReference type="NCBI Taxonomy" id="210409"/>
    <lineage>
        <taxon>Eukaryota</taxon>
        <taxon>Metazoa</taxon>
        <taxon>Ecdysozoa</taxon>
        <taxon>Arthropoda</taxon>
        <taxon>Crustacea</taxon>
        <taxon>Multicrustacea</taxon>
        <taxon>Malacostraca</taxon>
        <taxon>Eumalacostraca</taxon>
        <taxon>Eucarida</taxon>
        <taxon>Decapoda</taxon>
        <taxon>Pleocyemata</taxon>
        <taxon>Brachyura</taxon>
        <taxon>Eubrachyura</taxon>
        <taxon>Portunoidea</taxon>
        <taxon>Portunidae</taxon>
        <taxon>Portuninae</taxon>
        <taxon>Portunus</taxon>
    </lineage>
</organism>
<sequence>MERSPKGLEDDLHKIIGVCDTAFSSEATEAEVEALLNSIVSVLIVVPVGEKTESLILAFCEKLAKAPSNRLGHVCLRVLNLLFHALPENLGVRYHVYYTMVQVSGQIGQVQAVYQSVEKMRSTLNTAQPPPSTEQLQQLLRLLHQTLLANKLSEEASKVMIELLGTYTTENASQAREDAHRCIIASLADPTTYIMDHLLTLKVLPVKFLEGELIHDLLTIFVSEKLPGYIHFYNNHKEFISSIGLDHEANVRKMRLLTFIQMAESQSEMSFDLLMQELQLGAEQVEGFIIEALKTKLVSARMDQNLRKVFVTSRVHRTFGRSQWQALHDTLTGWKTNLALVKESMQAIVTAPIVPANILDSTGWHIHTFLSADTSLLCSSQPSVTLPKLCQLLMEKKRVLHSKLLHPRSSAIAQLTIHCHNNARQHTLWPPLHDD</sequence>
<dbReference type="GO" id="GO:0005852">
    <property type="term" value="C:eukaryotic translation initiation factor 3 complex"/>
    <property type="evidence" value="ECO:0007669"/>
    <property type="project" value="TreeGrafter"/>
</dbReference>
<keyword evidence="3" id="KW-0648">Protein biosynthesis</keyword>